<dbReference type="Proteomes" id="UP000002484">
    <property type="component" value="Chromosome"/>
</dbReference>
<name>E3J6F2_PSEI1</name>
<reference evidence="2 3" key="1">
    <citation type="submission" date="2010-10" db="EMBL/GenBank/DDBJ databases">
        <title>Complete sequence of Frankia sp. EuI1c.</title>
        <authorList>
            <consortium name="US DOE Joint Genome Institute"/>
            <person name="Lucas S."/>
            <person name="Copeland A."/>
            <person name="Lapidus A."/>
            <person name="Cheng J.-F."/>
            <person name="Bruce D."/>
            <person name="Goodwin L."/>
            <person name="Pitluck S."/>
            <person name="Chertkov O."/>
            <person name="Detter J.C."/>
            <person name="Han C."/>
            <person name="Tapia R."/>
            <person name="Land M."/>
            <person name="Hauser L."/>
            <person name="Jeffries C."/>
            <person name="Kyrpides N."/>
            <person name="Ivanova N."/>
            <person name="Mikhailova N."/>
            <person name="Beauchemin N."/>
            <person name="Sen A."/>
            <person name="Sur S.A."/>
            <person name="Gtari M."/>
            <person name="Wall L."/>
            <person name="Tisa L."/>
            <person name="Woyke T."/>
        </authorList>
    </citation>
    <scope>NUCLEOTIDE SEQUENCE [LARGE SCALE GENOMIC DNA]</scope>
    <source>
        <strain evidence="3">DSM 45817 / CECT 9037 / EuI1c</strain>
    </source>
</reference>
<dbReference type="KEGG" id="fri:FraEuI1c_2697"/>
<dbReference type="InterPro" id="IPR035897">
    <property type="entry name" value="Toll_tir_struct_dom_sf"/>
</dbReference>
<dbReference type="SUPFAM" id="SSF52200">
    <property type="entry name" value="Toll/Interleukin receptor TIR domain"/>
    <property type="match status" value="1"/>
</dbReference>
<accession>E3J6F2</accession>
<dbReference type="InterPro" id="IPR000157">
    <property type="entry name" value="TIR_dom"/>
</dbReference>
<evidence type="ECO:0000313" key="2">
    <source>
        <dbReference type="EMBL" id="ADP80728.1"/>
    </source>
</evidence>
<gene>
    <name evidence="2" type="ordered locus">FraEuI1c_2697</name>
</gene>
<dbReference type="STRING" id="298654.FraEuI1c_2697"/>
<feature type="domain" description="TIR" evidence="1">
    <location>
        <begin position="4"/>
        <end position="124"/>
    </location>
</feature>
<dbReference type="EMBL" id="CP002299">
    <property type="protein sequence ID" value="ADP80728.1"/>
    <property type="molecule type" value="Genomic_DNA"/>
</dbReference>
<dbReference type="OrthoDB" id="4961576at2"/>
<evidence type="ECO:0000313" key="3">
    <source>
        <dbReference type="Proteomes" id="UP000002484"/>
    </source>
</evidence>
<dbReference type="eggNOG" id="COG4916">
    <property type="taxonomic scope" value="Bacteria"/>
</dbReference>
<dbReference type="Pfam" id="PF13676">
    <property type="entry name" value="TIR_2"/>
    <property type="match status" value="1"/>
</dbReference>
<organism evidence="2 3">
    <name type="scientific">Pseudofrankia inefficax (strain DSM 45817 / CECT 9037 / DDB 130130 / EuI1c)</name>
    <name type="common">Frankia inefficax</name>
    <dbReference type="NCBI Taxonomy" id="298654"/>
    <lineage>
        <taxon>Bacteria</taxon>
        <taxon>Bacillati</taxon>
        <taxon>Actinomycetota</taxon>
        <taxon>Actinomycetes</taxon>
        <taxon>Frankiales</taxon>
        <taxon>Frankiaceae</taxon>
        <taxon>Pseudofrankia</taxon>
    </lineage>
</organism>
<protein>
    <recommendedName>
        <fullName evidence="1">TIR domain-containing protein</fullName>
    </recommendedName>
</protein>
<evidence type="ECO:0000259" key="1">
    <source>
        <dbReference type="Pfam" id="PF13676"/>
    </source>
</evidence>
<keyword evidence="3" id="KW-1185">Reference proteome</keyword>
<dbReference type="InParanoid" id="E3J6F2"/>
<sequence length="131" mass="14067">MAKVFVSHRGVDAVPAERLARDLQAAGHEVWLDLWEIEIGDSIVEKMNEGLAGAQYVVLCLSAAGVTAPWITREWAPAVARQLENSGTRLLPAVLTGQEAPALLADIKAADLTADWRAGVAALLRAMDRAR</sequence>
<dbReference type="HOGENOM" id="CLU_1956372_0_0_11"/>
<dbReference type="GO" id="GO:0007165">
    <property type="term" value="P:signal transduction"/>
    <property type="evidence" value="ECO:0007669"/>
    <property type="project" value="InterPro"/>
</dbReference>
<dbReference type="Gene3D" id="3.40.50.10140">
    <property type="entry name" value="Toll/interleukin-1 receptor homology (TIR) domain"/>
    <property type="match status" value="1"/>
</dbReference>
<proteinExistence type="predicted"/>
<dbReference type="AlphaFoldDB" id="E3J6F2"/>